<dbReference type="EMBL" id="JAQQWN010000003">
    <property type="protein sequence ID" value="KAK8091426.1"/>
    <property type="molecule type" value="Genomic_DNA"/>
</dbReference>
<dbReference type="GeneID" id="92039162"/>
<name>A0ABR1X7G4_9PEZI</name>
<keyword evidence="2" id="KW-1185">Reference proteome</keyword>
<dbReference type="Proteomes" id="UP001433268">
    <property type="component" value="Unassembled WGS sequence"/>
</dbReference>
<evidence type="ECO:0000313" key="2">
    <source>
        <dbReference type="Proteomes" id="UP001433268"/>
    </source>
</evidence>
<protein>
    <recommendedName>
        <fullName evidence="3">DUF397 domain-containing protein</fullName>
    </recommendedName>
</protein>
<organism evidence="1 2">
    <name type="scientific">Apiospora hydei</name>
    <dbReference type="NCBI Taxonomy" id="1337664"/>
    <lineage>
        <taxon>Eukaryota</taxon>
        <taxon>Fungi</taxon>
        <taxon>Dikarya</taxon>
        <taxon>Ascomycota</taxon>
        <taxon>Pezizomycotina</taxon>
        <taxon>Sordariomycetes</taxon>
        <taxon>Xylariomycetidae</taxon>
        <taxon>Amphisphaeriales</taxon>
        <taxon>Apiosporaceae</taxon>
        <taxon>Apiospora</taxon>
    </lineage>
</organism>
<accession>A0ABR1X7G4</accession>
<gene>
    <name evidence="1" type="ORF">PG997_001787</name>
</gene>
<dbReference type="RefSeq" id="XP_066673398.1">
    <property type="nucleotide sequence ID" value="XM_066806102.1"/>
</dbReference>
<proteinExistence type="predicted"/>
<reference evidence="1 2" key="1">
    <citation type="submission" date="2023-01" db="EMBL/GenBank/DDBJ databases">
        <title>Analysis of 21 Apiospora genomes using comparative genomics revels a genus with tremendous synthesis potential of carbohydrate active enzymes and secondary metabolites.</title>
        <authorList>
            <person name="Sorensen T."/>
        </authorList>
    </citation>
    <scope>NUCLEOTIDE SEQUENCE [LARGE SCALE GENOMIC DNA]</scope>
    <source>
        <strain evidence="1 2">CBS 114990</strain>
    </source>
</reference>
<evidence type="ECO:0008006" key="3">
    <source>
        <dbReference type="Google" id="ProtNLM"/>
    </source>
</evidence>
<sequence length="76" mass="8424">MCFTVSHSAAFPPEDHPWPLNISTDAFEVRKEGVRLCRATSAARCGVLKAGHEQREAAAAMDLRRGLVLRGPHNRR</sequence>
<evidence type="ECO:0000313" key="1">
    <source>
        <dbReference type="EMBL" id="KAK8091426.1"/>
    </source>
</evidence>
<comment type="caution">
    <text evidence="1">The sequence shown here is derived from an EMBL/GenBank/DDBJ whole genome shotgun (WGS) entry which is preliminary data.</text>
</comment>